<organism evidence="8 9">
    <name type="scientific">Recurvomyces mirabilis</name>
    <dbReference type="NCBI Taxonomy" id="574656"/>
    <lineage>
        <taxon>Eukaryota</taxon>
        <taxon>Fungi</taxon>
        <taxon>Dikarya</taxon>
        <taxon>Ascomycota</taxon>
        <taxon>Pezizomycotina</taxon>
        <taxon>Dothideomycetes</taxon>
        <taxon>Dothideomycetidae</taxon>
        <taxon>Mycosphaerellales</taxon>
        <taxon>Teratosphaeriaceae</taxon>
        <taxon>Recurvomyces</taxon>
    </lineage>
</organism>
<evidence type="ECO:0000256" key="2">
    <source>
        <dbReference type="ARBA" id="ARBA00022618"/>
    </source>
</evidence>
<dbReference type="PANTHER" id="PTHR13260">
    <property type="entry name" value="ANAPHASE PROMOTING COMPLEX SUBUNIT 4 APC4"/>
    <property type="match status" value="1"/>
</dbReference>
<name>A0AAE0WW91_9PEZI</name>
<dbReference type="AlphaFoldDB" id="A0AAE0WW91"/>
<dbReference type="GO" id="GO:0005680">
    <property type="term" value="C:anaphase-promoting complex"/>
    <property type="evidence" value="ECO:0007669"/>
    <property type="project" value="InterPro"/>
</dbReference>
<evidence type="ECO:0000313" key="8">
    <source>
        <dbReference type="EMBL" id="KAK3678681.1"/>
    </source>
</evidence>
<reference evidence="8" key="1">
    <citation type="submission" date="2023-07" db="EMBL/GenBank/DDBJ databases">
        <title>Black Yeasts Isolated from many extreme environments.</title>
        <authorList>
            <person name="Coleine C."/>
            <person name="Stajich J.E."/>
            <person name="Selbmann L."/>
        </authorList>
    </citation>
    <scope>NUCLEOTIDE SEQUENCE</scope>
    <source>
        <strain evidence="8">CCFEE 5485</strain>
    </source>
</reference>
<feature type="domain" description="Anaphase-promoting complex subunit 4-like WD40" evidence="6">
    <location>
        <begin position="27"/>
        <end position="107"/>
    </location>
</feature>
<protein>
    <recommendedName>
        <fullName evidence="1">Anaphase-promoting complex subunit 4</fullName>
    </recommendedName>
</protein>
<evidence type="ECO:0000256" key="4">
    <source>
        <dbReference type="ARBA" id="ARBA00022786"/>
    </source>
</evidence>
<dbReference type="Proteomes" id="UP001274830">
    <property type="component" value="Unassembled WGS sequence"/>
</dbReference>
<dbReference type="GO" id="GO:0051301">
    <property type="term" value="P:cell division"/>
    <property type="evidence" value="ECO:0007669"/>
    <property type="project" value="UniProtKB-KW"/>
</dbReference>
<evidence type="ECO:0000256" key="1">
    <source>
        <dbReference type="ARBA" id="ARBA00016067"/>
    </source>
</evidence>
<dbReference type="Pfam" id="PF12894">
    <property type="entry name" value="ANAPC4_WD40"/>
    <property type="match status" value="1"/>
</dbReference>
<proteinExistence type="predicted"/>
<keyword evidence="3" id="KW-0498">Mitosis</keyword>
<dbReference type="InterPro" id="IPR024789">
    <property type="entry name" value="APC4"/>
</dbReference>
<feature type="domain" description="Anaphase-promoting complex subunit 4 long" evidence="7">
    <location>
        <begin position="307"/>
        <end position="501"/>
    </location>
</feature>
<dbReference type="GO" id="GO:0070979">
    <property type="term" value="P:protein K11-linked ubiquitination"/>
    <property type="evidence" value="ECO:0007669"/>
    <property type="project" value="TreeGrafter"/>
</dbReference>
<evidence type="ECO:0000313" key="9">
    <source>
        <dbReference type="Proteomes" id="UP001274830"/>
    </source>
</evidence>
<evidence type="ECO:0000259" key="7">
    <source>
        <dbReference type="Pfam" id="PF12896"/>
    </source>
</evidence>
<keyword evidence="5" id="KW-0131">Cell cycle</keyword>
<accession>A0AAE0WW91</accession>
<evidence type="ECO:0000259" key="6">
    <source>
        <dbReference type="Pfam" id="PF12894"/>
    </source>
</evidence>
<dbReference type="GO" id="GO:0034399">
    <property type="term" value="C:nuclear periphery"/>
    <property type="evidence" value="ECO:0007669"/>
    <property type="project" value="TreeGrafter"/>
</dbReference>
<keyword evidence="9" id="KW-1185">Reference proteome</keyword>
<dbReference type="PANTHER" id="PTHR13260:SF0">
    <property type="entry name" value="ANAPHASE-PROMOTING COMPLEX SUBUNIT 4"/>
    <property type="match status" value="1"/>
</dbReference>
<evidence type="ECO:0000256" key="5">
    <source>
        <dbReference type="ARBA" id="ARBA00023306"/>
    </source>
</evidence>
<dbReference type="InterPro" id="IPR024790">
    <property type="entry name" value="APC4_long_dom"/>
</dbReference>
<sequence>MSLPTLSSKRLFDGVATSHQPGDGDLVAYCDPHDLIAIATEAHDIIVYRITGQIAFTIKRKDDDLVVTALSWKEDGSVLAVAWSDGSWGLHSGENGKSLHRSSVRSEDHGSEREWRLDLVPDFGGGDDDEQESRTNVVHFEWRKHVGDEGSAVGDLSAELSTEDWEDMFDSALEFDGLHQVQKRTNSKSSVKRLARAIATMDATTVLPKLSAIPSHGLRAGPDGSKFSTQALVDTIFGVAKTEDTGFVDTLVITCSDGIVRVMIDDTVEIGSCTVPGMLVLSASHTQSPTHTLISRSGKGETVVSLLDIALHALSSTLLHEVSTNTKRIQHLLEYIAQTIRCIEHDYTTGLQFPSRLRKNIIMELEEKQEGDLVSNMYHLAMTGQYSPTMLEWLSDIVKETNHKRWDVAITTMYTNILNHVFFNLLPALTRLEIAITTLRGHAIHHAGSNNSHFAVEPKLFTNLLEGADSLRLVAQKLQLVVAAELKQFKAFSKWLKVYIDVAIAEPGTAAAIEIEEREQPNLEMGFVLGYVEDILMTGSKIEGFVLPLAEWRGGYAREEWVKRTEVMSYERVMHFLQVMGSGKEVAPVAQISLPALAAWTHGSARMVLQRITAWQSKLLKAPMSQSIAARDNDRMLDLRMLSVGGNSGASTTTQLLLLPEADSRALLIQNLSNPSSKAQAFDSEVCAMDGRISDAKATPDGTVLVLIRRDDDSIAIVTKENEVVHAFDPDFEAQRILLGGRQGKSVCFVLGERQGGREWRLLDLEAAKLGMP</sequence>
<dbReference type="InterPro" id="IPR036322">
    <property type="entry name" value="WD40_repeat_dom_sf"/>
</dbReference>
<dbReference type="EMBL" id="JAUTXT010000003">
    <property type="protein sequence ID" value="KAK3678681.1"/>
    <property type="molecule type" value="Genomic_DNA"/>
</dbReference>
<keyword evidence="2" id="KW-0132">Cell division</keyword>
<dbReference type="GO" id="GO:0031145">
    <property type="term" value="P:anaphase-promoting complex-dependent catabolic process"/>
    <property type="evidence" value="ECO:0007669"/>
    <property type="project" value="InterPro"/>
</dbReference>
<comment type="caution">
    <text evidence="8">The sequence shown here is derived from an EMBL/GenBank/DDBJ whole genome shotgun (WGS) entry which is preliminary data.</text>
</comment>
<keyword evidence="4" id="KW-0833">Ubl conjugation pathway</keyword>
<dbReference type="Pfam" id="PF12896">
    <property type="entry name" value="ANAPC4"/>
    <property type="match status" value="1"/>
</dbReference>
<dbReference type="SUPFAM" id="SSF50978">
    <property type="entry name" value="WD40 repeat-like"/>
    <property type="match status" value="1"/>
</dbReference>
<evidence type="ECO:0000256" key="3">
    <source>
        <dbReference type="ARBA" id="ARBA00022776"/>
    </source>
</evidence>
<gene>
    <name evidence="8" type="ORF">LTR78_001134</name>
</gene>
<dbReference type="InterPro" id="IPR024977">
    <property type="entry name" value="Apc4-like_WD40_dom"/>
</dbReference>